<evidence type="ECO:0000256" key="3">
    <source>
        <dbReference type="ARBA" id="ARBA00022960"/>
    </source>
</evidence>
<protein>
    <recommendedName>
        <fullName evidence="2">Cell shape-determining protein MreC</fullName>
    </recommendedName>
    <alternativeName>
        <fullName evidence="4">Cell shape protein MreC</fullName>
    </alternativeName>
</protein>
<name>A0A9D9E262_9BACT</name>
<dbReference type="InterPro" id="IPR042175">
    <property type="entry name" value="Cell/Rod_MreC_2"/>
</dbReference>
<evidence type="ECO:0000256" key="5">
    <source>
        <dbReference type="SAM" id="Coils"/>
    </source>
</evidence>
<feature type="domain" description="Rod shape-determining protein MreC beta-barrel core" evidence="7">
    <location>
        <begin position="117"/>
        <end position="265"/>
    </location>
</feature>
<feature type="transmembrane region" description="Helical" evidence="6">
    <location>
        <begin position="7"/>
        <end position="31"/>
    </location>
</feature>
<gene>
    <name evidence="8" type="primary">mreC</name>
    <name evidence="8" type="ORF">IAC54_04660</name>
</gene>
<dbReference type="Gene3D" id="2.40.10.340">
    <property type="entry name" value="Rod shape-determining protein MreC, domain 1"/>
    <property type="match status" value="1"/>
</dbReference>
<dbReference type="GO" id="GO:0008360">
    <property type="term" value="P:regulation of cell shape"/>
    <property type="evidence" value="ECO:0007669"/>
    <property type="project" value="UniProtKB-KW"/>
</dbReference>
<dbReference type="NCBIfam" id="TIGR00219">
    <property type="entry name" value="mreC"/>
    <property type="match status" value="1"/>
</dbReference>
<feature type="coiled-coil region" evidence="5">
    <location>
        <begin position="67"/>
        <end position="94"/>
    </location>
</feature>
<reference evidence="8" key="1">
    <citation type="submission" date="2020-10" db="EMBL/GenBank/DDBJ databases">
        <authorList>
            <person name="Gilroy R."/>
        </authorList>
    </citation>
    <scope>NUCLEOTIDE SEQUENCE</scope>
    <source>
        <strain evidence="8">G3-4614</strain>
    </source>
</reference>
<keyword evidence="5" id="KW-0175">Coiled coil</keyword>
<keyword evidence="6" id="KW-1133">Transmembrane helix</keyword>
<dbReference type="Proteomes" id="UP000823636">
    <property type="component" value="Unassembled WGS sequence"/>
</dbReference>
<comment type="similarity">
    <text evidence="1">Belongs to the MreC family.</text>
</comment>
<dbReference type="GO" id="GO:0005886">
    <property type="term" value="C:plasma membrane"/>
    <property type="evidence" value="ECO:0007669"/>
    <property type="project" value="TreeGrafter"/>
</dbReference>
<accession>A0A9D9E262</accession>
<dbReference type="Gene3D" id="2.40.10.350">
    <property type="entry name" value="Rod shape-determining protein MreC, domain 2"/>
    <property type="match status" value="1"/>
</dbReference>
<dbReference type="InterPro" id="IPR055342">
    <property type="entry name" value="MreC_beta-barrel_core"/>
</dbReference>
<dbReference type="InterPro" id="IPR042177">
    <property type="entry name" value="Cell/Rod_1"/>
</dbReference>
<dbReference type="EMBL" id="JADIMW010000051">
    <property type="protein sequence ID" value="MBO8438174.1"/>
    <property type="molecule type" value="Genomic_DNA"/>
</dbReference>
<evidence type="ECO:0000313" key="8">
    <source>
        <dbReference type="EMBL" id="MBO8438174.1"/>
    </source>
</evidence>
<dbReference type="PANTHER" id="PTHR34138">
    <property type="entry name" value="CELL SHAPE-DETERMINING PROTEIN MREC"/>
    <property type="match status" value="1"/>
</dbReference>
<keyword evidence="6" id="KW-0472">Membrane</keyword>
<evidence type="ECO:0000259" key="7">
    <source>
        <dbReference type="Pfam" id="PF04085"/>
    </source>
</evidence>
<evidence type="ECO:0000256" key="6">
    <source>
        <dbReference type="SAM" id="Phobius"/>
    </source>
</evidence>
<comment type="caution">
    <text evidence="8">The sequence shown here is derived from an EMBL/GenBank/DDBJ whole genome shotgun (WGS) entry which is preliminary data.</text>
</comment>
<sequence>MRRLIEFIVAHSNIFIFLIYAAISFTMLFSFNPYQSSVFFTTANKVVGRYYTYTGHVSRYFGLREINMELQKQNSALKIEVARLNEELNKLKGEVTYHEKYTTDTIVGPVAYGVAQVVNVTTAYAYNYVTINKGKTDGIADGMGVINHDGVVGIVSAVSDNFSVAISLLNPKLRLSCKIKGSEYFGSLTWDGRSPDYMTLEELPRHVTFQRGDTVVTSGYSSAFPEGLAVGTVEDYDREEYDDNFYSVRVKLTTDYFRLGDVCIIDIPSAKEQSELEKNAYQR</sequence>
<proteinExistence type="inferred from homology"/>
<organism evidence="8 9">
    <name type="scientific">Candidatus Caccoplasma merdipullorum</name>
    <dbReference type="NCBI Taxonomy" id="2840718"/>
    <lineage>
        <taxon>Bacteria</taxon>
        <taxon>Pseudomonadati</taxon>
        <taxon>Bacteroidota</taxon>
        <taxon>Bacteroidia</taxon>
        <taxon>Bacteroidales</taxon>
        <taxon>Bacteroidaceae</taxon>
        <taxon>Bacteroidaceae incertae sedis</taxon>
        <taxon>Candidatus Caccoplasma</taxon>
    </lineage>
</organism>
<reference evidence="8" key="2">
    <citation type="journal article" date="2021" name="PeerJ">
        <title>Extensive microbial diversity within the chicken gut microbiome revealed by metagenomics and culture.</title>
        <authorList>
            <person name="Gilroy R."/>
            <person name="Ravi A."/>
            <person name="Getino M."/>
            <person name="Pursley I."/>
            <person name="Horton D.L."/>
            <person name="Alikhan N.F."/>
            <person name="Baker D."/>
            <person name="Gharbi K."/>
            <person name="Hall N."/>
            <person name="Watson M."/>
            <person name="Adriaenssens E.M."/>
            <person name="Foster-Nyarko E."/>
            <person name="Jarju S."/>
            <person name="Secka A."/>
            <person name="Antonio M."/>
            <person name="Oren A."/>
            <person name="Chaudhuri R.R."/>
            <person name="La Ragione R."/>
            <person name="Hildebrand F."/>
            <person name="Pallen M.J."/>
        </authorList>
    </citation>
    <scope>NUCLEOTIDE SEQUENCE</scope>
    <source>
        <strain evidence="8">G3-4614</strain>
    </source>
</reference>
<evidence type="ECO:0000256" key="2">
    <source>
        <dbReference type="ARBA" id="ARBA00013855"/>
    </source>
</evidence>
<keyword evidence="3" id="KW-0133">Cell shape</keyword>
<keyword evidence="6" id="KW-0812">Transmembrane</keyword>
<dbReference type="InterPro" id="IPR007221">
    <property type="entry name" value="MreC"/>
</dbReference>
<evidence type="ECO:0000313" key="9">
    <source>
        <dbReference type="Proteomes" id="UP000823636"/>
    </source>
</evidence>
<evidence type="ECO:0000256" key="4">
    <source>
        <dbReference type="ARBA" id="ARBA00032089"/>
    </source>
</evidence>
<dbReference type="Pfam" id="PF04085">
    <property type="entry name" value="MreC"/>
    <property type="match status" value="1"/>
</dbReference>
<dbReference type="PANTHER" id="PTHR34138:SF1">
    <property type="entry name" value="CELL SHAPE-DETERMINING PROTEIN MREC"/>
    <property type="match status" value="1"/>
</dbReference>
<dbReference type="NCBIfam" id="NF010532">
    <property type="entry name" value="PRK13922.9-3"/>
    <property type="match status" value="1"/>
</dbReference>
<evidence type="ECO:0000256" key="1">
    <source>
        <dbReference type="ARBA" id="ARBA00009369"/>
    </source>
</evidence>
<dbReference type="AlphaFoldDB" id="A0A9D9E262"/>